<feature type="compositionally biased region" description="Basic and acidic residues" evidence="1">
    <location>
        <begin position="375"/>
        <end position="390"/>
    </location>
</feature>
<evidence type="ECO:0000256" key="2">
    <source>
        <dbReference type="SAM" id="Phobius"/>
    </source>
</evidence>
<keyword evidence="3" id="KW-0732">Signal</keyword>
<dbReference type="KEGG" id="tasa:A1Q1_05891"/>
<comment type="caution">
    <text evidence="4">The sequence shown here is derived from an EMBL/GenBank/DDBJ whole genome shotgun (WGS) entry which is preliminary data.</text>
</comment>
<sequence>MRAVNALLIVRATPVFAYFEQTLNVRIPDTSAMHNTELTGGRGSLQEWYFVGSRFSITTKSGGTNTGDCRSSPGEVTLVDSGFHEKQRATLNSTADSGDQRSSASFDFQLGAFAALLNLKYYCKADVAETVVDIPVKCQAAIVDDDLNPNFTLSIFSSQDLIGELYQPSFASNAPKPAFEVNKSGSFRNAKVSNETELHYKVPRNTSLLHIFGPGADNRCYAAFRPPPPWWNSSSPARINTHRPEVSDNEDMFWLPLDPEVEYELILGSWERMYHPELPSPDAVPLMSDLVKSIGASNRGKTIGLGVGIGIGVPALILAVYIFWRRLRRRGKNASNNNLTDNSAYAELNASSSASQSFHDPTSLDAVPHAHSPSHTRDTAESNKPAKQEARTGYAEMLRQLEVPASLVTASDSTSASPGSAISSKQGTAAAATSPSTAVTTSSHTQPRASLPPRERVVIQHEEDAGDAEQIRYEILPPMYREEWGQQGPQADGLTEPAVGVTPTGQGRPLRRAEEAPEPPISPQEIKSIELLRALDDALGIDGIPESMRNPVSDPSRTYEVSRGNPQLQGSDSDVRFNAGNSSLYLVCGVPSATTNCCGSREDPVVNCNARANSQQSIDIGVAVKFESLAMITEASAVIVEISEAKSGGGLSVVTENTLHGRCCWGVDSIRAIVVFAARYLLPLPALIDPATCTDIQLYPDLLDHRCDDSDPGSYVLSIPPMCTSATSAAAPGQSQRNPRS</sequence>
<gene>
    <name evidence="4" type="ORF">A1Q1_05891</name>
</gene>
<keyword evidence="2" id="KW-0812">Transmembrane</keyword>
<evidence type="ECO:0008006" key="6">
    <source>
        <dbReference type="Google" id="ProtNLM"/>
    </source>
</evidence>
<reference evidence="4 5" key="1">
    <citation type="journal article" date="2012" name="Eukaryot. Cell">
        <title>Draft genome sequence of CBS 2479, the standard type strain of Trichosporon asahii.</title>
        <authorList>
            <person name="Yang R.Y."/>
            <person name="Li H.T."/>
            <person name="Zhu H."/>
            <person name="Zhou G.P."/>
            <person name="Wang M."/>
            <person name="Wang L."/>
        </authorList>
    </citation>
    <scope>NUCLEOTIDE SEQUENCE [LARGE SCALE GENOMIC DNA]</scope>
    <source>
        <strain evidence="5">ATCC 90039 / CBS 2479 / JCM 2466 / KCTC 7840 / NCYC 2677 / UAMH 7654</strain>
    </source>
</reference>
<evidence type="ECO:0000256" key="1">
    <source>
        <dbReference type="SAM" id="MobiDB-lite"/>
    </source>
</evidence>
<keyword evidence="2" id="KW-1133">Transmembrane helix</keyword>
<feature type="chain" id="PRO_5003787865" description="Mid2 domain-containing protein" evidence="3">
    <location>
        <begin position="18"/>
        <end position="741"/>
    </location>
</feature>
<protein>
    <recommendedName>
        <fullName evidence="6">Mid2 domain-containing protein</fullName>
    </recommendedName>
</protein>
<evidence type="ECO:0000313" key="4">
    <source>
        <dbReference type="EMBL" id="EJT45742.1"/>
    </source>
</evidence>
<feature type="region of interest" description="Disordered" evidence="1">
    <location>
        <begin position="485"/>
        <end position="521"/>
    </location>
</feature>
<evidence type="ECO:0000313" key="5">
    <source>
        <dbReference type="Proteomes" id="UP000002748"/>
    </source>
</evidence>
<feature type="transmembrane region" description="Helical" evidence="2">
    <location>
        <begin position="303"/>
        <end position="324"/>
    </location>
</feature>
<feature type="signal peptide" evidence="3">
    <location>
        <begin position="1"/>
        <end position="17"/>
    </location>
</feature>
<feature type="region of interest" description="Disordered" evidence="1">
    <location>
        <begin position="351"/>
        <end position="390"/>
    </location>
</feature>
<dbReference type="Proteomes" id="UP000002748">
    <property type="component" value="Unassembled WGS sequence"/>
</dbReference>
<name>J6ESL8_TRIAS</name>
<dbReference type="RefSeq" id="XP_014176575.1">
    <property type="nucleotide sequence ID" value="XM_014321100.1"/>
</dbReference>
<feature type="compositionally biased region" description="Polar residues" evidence="1">
    <location>
        <begin position="351"/>
        <end position="360"/>
    </location>
</feature>
<feature type="compositionally biased region" description="Low complexity" evidence="1">
    <location>
        <begin position="410"/>
        <end position="443"/>
    </location>
</feature>
<feature type="region of interest" description="Disordered" evidence="1">
    <location>
        <begin position="542"/>
        <end position="574"/>
    </location>
</feature>
<evidence type="ECO:0000256" key="3">
    <source>
        <dbReference type="SAM" id="SignalP"/>
    </source>
</evidence>
<dbReference type="HOGENOM" id="CLU_374767_0_0_1"/>
<feature type="region of interest" description="Disordered" evidence="1">
    <location>
        <begin position="409"/>
        <end position="455"/>
    </location>
</feature>
<dbReference type="AlphaFoldDB" id="J6ESL8"/>
<keyword evidence="2" id="KW-0472">Membrane</keyword>
<accession>J6ESL8</accession>
<dbReference type="GeneID" id="25989403"/>
<organism evidence="4 5">
    <name type="scientific">Trichosporon asahii var. asahii (strain ATCC 90039 / CBS 2479 / JCM 2466 / KCTC 7840 / NBRC 103889/ NCYC 2677 / UAMH 7654)</name>
    <name type="common">Yeast</name>
    <dbReference type="NCBI Taxonomy" id="1186058"/>
    <lineage>
        <taxon>Eukaryota</taxon>
        <taxon>Fungi</taxon>
        <taxon>Dikarya</taxon>
        <taxon>Basidiomycota</taxon>
        <taxon>Agaricomycotina</taxon>
        <taxon>Tremellomycetes</taxon>
        <taxon>Trichosporonales</taxon>
        <taxon>Trichosporonaceae</taxon>
        <taxon>Trichosporon</taxon>
    </lineage>
</organism>
<dbReference type="VEuPathDB" id="FungiDB:A1Q1_05891"/>
<proteinExistence type="predicted"/>
<dbReference type="EMBL" id="ALBS01000322">
    <property type="protein sequence ID" value="EJT45742.1"/>
    <property type="molecule type" value="Genomic_DNA"/>
</dbReference>